<protein>
    <recommendedName>
        <fullName evidence="5">Putative NADH dehydrogenase/NAD(P)H nitroreductase GGR12_000694</fullName>
        <ecNumber evidence="5">1.-.-.-</ecNumber>
    </recommendedName>
</protein>
<comment type="similarity">
    <text evidence="5">Belongs to the nitroreductase family. HadB/RutE subfamily.</text>
</comment>
<dbReference type="InterPro" id="IPR000415">
    <property type="entry name" value="Nitroreductase-like"/>
</dbReference>
<sequence length="204" mass="22545">MAFDALTTRDRPLSEPALAQLFTEARTRNAWTDRPVDEDLLRKLYDLTKFGPTAVNATPARFVFVTSPEAKARLAPLMADANREKTLQAPVNVIIGHDIEFHEHLPVLFPHAPGAKDWFGEEGGRRETAFRNGSLQGGYFLLAARALGLDVGPMSGFDAEGVRNEFFPGTTIEPNFIVNLGYGSDENLFPRSPRLSFDEAAQIL</sequence>
<dbReference type="PANTHER" id="PTHR43543">
    <property type="entry name" value="MALONIC SEMIALDEHYDE REDUCTASE RUTE-RELATED"/>
    <property type="match status" value="1"/>
</dbReference>
<keyword evidence="3 5" id="KW-0521">NADP</keyword>
<evidence type="ECO:0000256" key="1">
    <source>
        <dbReference type="ARBA" id="ARBA00022630"/>
    </source>
</evidence>
<evidence type="ECO:0000313" key="7">
    <source>
        <dbReference type="EMBL" id="MBB4081855.1"/>
    </source>
</evidence>
<organism evidence="7 8">
    <name type="scientific">Brevundimonas lenta</name>
    <dbReference type="NCBI Taxonomy" id="424796"/>
    <lineage>
        <taxon>Bacteria</taxon>
        <taxon>Pseudomonadati</taxon>
        <taxon>Pseudomonadota</taxon>
        <taxon>Alphaproteobacteria</taxon>
        <taxon>Caulobacterales</taxon>
        <taxon>Caulobacteraceae</taxon>
        <taxon>Brevundimonas</taxon>
    </lineage>
</organism>
<evidence type="ECO:0000256" key="4">
    <source>
        <dbReference type="ARBA" id="ARBA00023002"/>
    </source>
</evidence>
<keyword evidence="2 5" id="KW-0288">FMN</keyword>
<dbReference type="InterPro" id="IPR023936">
    <property type="entry name" value="RutE-like"/>
</dbReference>
<proteinExistence type="inferred from homology"/>
<evidence type="ECO:0000256" key="3">
    <source>
        <dbReference type="ARBA" id="ARBA00022857"/>
    </source>
</evidence>
<dbReference type="PANTHER" id="PTHR43543:SF1">
    <property type="entry name" value="MALONIC SEMIALDEHYDE REDUCTASE RUTE-RELATED"/>
    <property type="match status" value="1"/>
</dbReference>
<comment type="caution">
    <text evidence="7">The sequence shown here is derived from an EMBL/GenBank/DDBJ whole genome shotgun (WGS) entry which is preliminary data.</text>
</comment>
<dbReference type="InterPro" id="IPR050461">
    <property type="entry name" value="Nitroreductase_HadB/RutE"/>
</dbReference>
<evidence type="ECO:0000256" key="5">
    <source>
        <dbReference type="HAMAP-Rule" id="MF_01204"/>
    </source>
</evidence>
<gene>
    <name evidence="7" type="ORF">GGR12_000694</name>
</gene>
<accession>A0A7W6NMZ1</accession>
<name>A0A7W6NMZ1_9CAUL</name>
<evidence type="ECO:0000256" key="2">
    <source>
        <dbReference type="ARBA" id="ARBA00022643"/>
    </source>
</evidence>
<feature type="domain" description="Nitroreductase" evidence="6">
    <location>
        <begin position="30"/>
        <end position="182"/>
    </location>
</feature>
<evidence type="ECO:0000259" key="6">
    <source>
        <dbReference type="Pfam" id="PF00881"/>
    </source>
</evidence>
<keyword evidence="5" id="KW-0520">NAD</keyword>
<keyword evidence="8" id="KW-1185">Reference proteome</keyword>
<dbReference type="HAMAP" id="MF_01204">
    <property type="entry name" value="Oxidoreductase_RutE_HadB"/>
    <property type="match status" value="1"/>
</dbReference>
<keyword evidence="1 5" id="KW-0285">Flavoprotein</keyword>
<comment type="cofactor">
    <cofactor evidence="5">
        <name>FMN</name>
        <dbReference type="ChEBI" id="CHEBI:58210"/>
    </cofactor>
</comment>
<dbReference type="Proteomes" id="UP000529946">
    <property type="component" value="Unassembled WGS sequence"/>
</dbReference>
<dbReference type="EMBL" id="JACIDM010000001">
    <property type="protein sequence ID" value="MBB4081855.1"/>
    <property type="molecule type" value="Genomic_DNA"/>
</dbReference>
<dbReference type="CDD" id="cd02148">
    <property type="entry name" value="RutE-like"/>
    <property type="match status" value="1"/>
</dbReference>
<evidence type="ECO:0000313" key="8">
    <source>
        <dbReference type="Proteomes" id="UP000529946"/>
    </source>
</evidence>
<dbReference type="RefSeq" id="WP_183202943.1">
    <property type="nucleotide sequence ID" value="NZ_BAAAER010000004.1"/>
</dbReference>
<dbReference type="InterPro" id="IPR029479">
    <property type="entry name" value="Nitroreductase"/>
</dbReference>
<dbReference type="Pfam" id="PF00881">
    <property type="entry name" value="Nitroreductase"/>
    <property type="match status" value="1"/>
</dbReference>
<dbReference type="SUPFAM" id="SSF55469">
    <property type="entry name" value="FMN-dependent nitroreductase-like"/>
    <property type="match status" value="1"/>
</dbReference>
<reference evidence="7 8" key="1">
    <citation type="submission" date="2020-08" db="EMBL/GenBank/DDBJ databases">
        <title>Genomic Encyclopedia of Type Strains, Phase IV (KMG-IV): sequencing the most valuable type-strain genomes for metagenomic binning, comparative biology and taxonomic classification.</title>
        <authorList>
            <person name="Goeker M."/>
        </authorList>
    </citation>
    <scope>NUCLEOTIDE SEQUENCE [LARGE SCALE GENOMIC DNA]</scope>
    <source>
        <strain evidence="7 8">DSM 23960</strain>
    </source>
</reference>
<dbReference type="GO" id="GO:0016491">
    <property type="term" value="F:oxidoreductase activity"/>
    <property type="evidence" value="ECO:0007669"/>
    <property type="project" value="UniProtKB-UniRule"/>
</dbReference>
<dbReference type="Gene3D" id="3.40.109.10">
    <property type="entry name" value="NADH Oxidase"/>
    <property type="match status" value="1"/>
</dbReference>
<keyword evidence="4 5" id="KW-0560">Oxidoreductase</keyword>
<dbReference type="AlphaFoldDB" id="A0A7W6NMZ1"/>
<dbReference type="NCBIfam" id="NF003768">
    <property type="entry name" value="PRK05365.1"/>
    <property type="match status" value="1"/>
</dbReference>
<dbReference type="EC" id="1.-.-.-" evidence="5"/>